<feature type="domain" description="HNH nuclease" evidence="1">
    <location>
        <begin position="52"/>
        <end position="100"/>
    </location>
</feature>
<dbReference type="InterPro" id="IPR003647">
    <property type="entry name" value="Intron_nuc_1_rpt"/>
</dbReference>
<dbReference type="InterPro" id="IPR003615">
    <property type="entry name" value="HNH_nuc"/>
</dbReference>
<evidence type="ECO:0000313" key="3">
    <source>
        <dbReference type="Proteomes" id="UP000256931"/>
    </source>
</evidence>
<organism evidence="2 3">
    <name type="scientific">Lactococcus phage 88605</name>
    <dbReference type="NCBI Taxonomy" id="2029673"/>
    <lineage>
        <taxon>Viruses</taxon>
        <taxon>Duplodnaviria</taxon>
        <taxon>Heunggongvirae</taxon>
        <taxon>Uroviricota</taxon>
        <taxon>Caudoviricetes</taxon>
        <taxon>Skunavirus</taxon>
        <taxon>Skunavirus sv88605</taxon>
    </lineage>
</organism>
<dbReference type="GO" id="GO:0016788">
    <property type="term" value="F:hydrolase activity, acting on ester bonds"/>
    <property type="evidence" value="ECO:0007669"/>
    <property type="project" value="InterPro"/>
</dbReference>
<name>A0A343JQR0_9CAUD</name>
<dbReference type="InterPro" id="IPR036388">
    <property type="entry name" value="WH-like_DNA-bd_sf"/>
</dbReference>
<dbReference type="Gene3D" id="3.90.75.20">
    <property type="match status" value="1"/>
</dbReference>
<dbReference type="SUPFAM" id="SSF64496">
    <property type="entry name" value="DNA-binding domain of intron-encoded endonucleases"/>
    <property type="match status" value="1"/>
</dbReference>
<dbReference type="EMBL" id="MF448569">
    <property type="protein sequence ID" value="ASZ71833.1"/>
    <property type="molecule type" value="Genomic_DNA"/>
</dbReference>
<protein>
    <submittedName>
        <fullName evidence="2">Putative HNH endonuclease</fullName>
    </submittedName>
</protein>
<dbReference type="GO" id="GO:0004519">
    <property type="term" value="F:endonuclease activity"/>
    <property type="evidence" value="ECO:0007669"/>
    <property type="project" value="UniProtKB-KW"/>
</dbReference>
<dbReference type="SMART" id="SM00497">
    <property type="entry name" value="IENR1"/>
    <property type="match status" value="1"/>
</dbReference>
<dbReference type="Pfam" id="PF07463">
    <property type="entry name" value="NUMOD4"/>
    <property type="match status" value="1"/>
</dbReference>
<dbReference type="Pfam" id="PF13392">
    <property type="entry name" value="HNH_3"/>
    <property type="match status" value="1"/>
</dbReference>
<evidence type="ECO:0000259" key="1">
    <source>
        <dbReference type="SMART" id="SM00507"/>
    </source>
</evidence>
<dbReference type="Gene3D" id="1.10.10.10">
    <property type="entry name" value="Winged helix-like DNA-binding domain superfamily/Winged helix DNA-binding domain"/>
    <property type="match status" value="1"/>
</dbReference>
<dbReference type="Pfam" id="PF07453">
    <property type="entry name" value="NUMOD1"/>
    <property type="match status" value="1"/>
</dbReference>
<dbReference type="InterPro" id="IPR010902">
    <property type="entry name" value="NUMOD4"/>
</dbReference>
<dbReference type="InterPro" id="IPR010896">
    <property type="entry name" value="NUMOD1"/>
</dbReference>
<dbReference type="SMART" id="SM00507">
    <property type="entry name" value="HNHc"/>
    <property type="match status" value="1"/>
</dbReference>
<gene>
    <name evidence="2" type="ORF">88605_42</name>
</gene>
<keyword evidence="2" id="KW-0255">Endonuclease</keyword>
<dbReference type="InterPro" id="IPR044925">
    <property type="entry name" value="His-Me_finger_sf"/>
</dbReference>
<keyword evidence="2" id="KW-0540">Nuclease</keyword>
<proteinExistence type="predicted"/>
<accession>A0A343JQR0</accession>
<dbReference type="Proteomes" id="UP000256931">
    <property type="component" value="Segment"/>
</dbReference>
<sequence length="215" mass="24924">MSEVETFVKIDGFEEYEVSNLGKVRNMKNGRILKPSLNNYGYLIHCLYGCDKKKNLLLHRIIATAFIDNPEEKPQVNHIDENKLNNDLSNLEWCTGRENIIHGTRTKRAAEKLSKKVVQLDLNDNVLNEFESMRQAERETGASVSHISSCCNGKRKSAGGYKWIKKEKEEKMETINIKFDKGQLEEVVEKVIEKFKEDSFFELSDTKHEEPNKKR</sequence>
<keyword evidence="2" id="KW-0378">Hydrolase</keyword>
<keyword evidence="3" id="KW-1185">Reference proteome</keyword>
<reference evidence="2 3" key="1">
    <citation type="submission" date="2017-07" db="EMBL/GenBank/DDBJ databases">
        <title>Comparative genome analysis of lactococcal phages belonging to the virulent 936 group.</title>
        <authorList>
            <person name="Oliveira J."/>
        </authorList>
    </citation>
    <scope>NUCLEOTIDE SEQUENCE [LARGE SCALE GENOMIC DNA]</scope>
</reference>
<dbReference type="SUPFAM" id="SSF54060">
    <property type="entry name" value="His-Me finger endonucleases"/>
    <property type="match status" value="1"/>
</dbReference>
<evidence type="ECO:0000313" key="2">
    <source>
        <dbReference type="EMBL" id="ASZ71833.1"/>
    </source>
</evidence>